<feature type="transmembrane region" description="Helical" evidence="10">
    <location>
        <begin position="223"/>
        <end position="243"/>
    </location>
</feature>
<dbReference type="SUPFAM" id="SSF48726">
    <property type="entry name" value="Immunoglobulin"/>
    <property type="match status" value="2"/>
</dbReference>
<keyword evidence="2 10" id="KW-0812">Transmembrane</keyword>
<gene>
    <name evidence="12" type="primary">Btn3a2</name>
    <name evidence="12" type="ORF">RHICYA_R03989</name>
</gene>
<dbReference type="AlphaFoldDB" id="A0A7L1NJZ5"/>
<dbReference type="Proteomes" id="UP000565785">
    <property type="component" value="Unassembled WGS sequence"/>
</dbReference>
<evidence type="ECO:0000256" key="10">
    <source>
        <dbReference type="SAM" id="Phobius"/>
    </source>
</evidence>
<keyword evidence="6" id="KW-1015">Disulfide bond</keyword>
<sequence length="247" mass="26668">QYKILPPDKPVVGVVGKEAILPCQLQVHVIPERLSVRWTFARSSGTVPVAAYDGRNGHHLASESESYQGRTGFFQAEFSQGNLSLHLKPVLLSDSGQYVCSVAFASWYDEVVVDLDVGAKGDEVSLSLDGHQDQGVALSCKSQGWFPAPEVVWLDSEGQARKEKAATRTTRAPSGLFTVVTSMTLGPGSDKEVSCRVTNHLLNTRSESRVLISGAFFPSTSPWMTATLVLLFLSAALGAALGYQLKR</sequence>
<evidence type="ECO:0000256" key="6">
    <source>
        <dbReference type="ARBA" id="ARBA00023157"/>
    </source>
</evidence>
<dbReference type="OrthoDB" id="8901134at2759"/>
<dbReference type="Pfam" id="PF22705">
    <property type="entry name" value="C2-set_3"/>
    <property type="match status" value="1"/>
</dbReference>
<comment type="subcellular location">
    <subcellularLocation>
        <location evidence="1">Membrane</location>
    </subcellularLocation>
</comment>
<comment type="caution">
    <text evidence="12">The sequence shown here is derived from an EMBL/GenBank/DDBJ whole genome shotgun (WGS) entry which is preliminary data.</text>
</comment>
<dbReference type="PANTHER" id="PTHR24100">
    <property type="entry name" value="BUTYROPHILIN"/>
    <property type="match status" value="1"/>
</dbReference>
<dbReference type="InterPro" id="IPR007110">
    <property type="entry name" value="Ig-like_dom"/>
</dbReference>
<keyword evidence="7" id="KW-0325">Glycoprotein</keyword>
<reference evidence="12 13" key="1">
    <citation type="submission" date="2019-09" db="EMBL/GenBank/DDBJ databases">
        <title>Bird 10,000 Genomes (B10K) Project - Family phase.</title>
        <authorList>
            <person name="Zhang G."/>
        </authorList>
    </citation>
    <scope>NUCLEOTIDE SEQUENCE [LARGE SCALE GENOMIC DNA]</scope>
    <source>
        <strain evidence="12">B10K-DU-002-35</strain>
        <tissue evidence="12">Muscle</tissue>
    </source>
</reference>
<dbReference type="GO" id="GO:0005102">
    <property type="term" value="F:signaling receptor binding"/>
    <property type="evidence" value="ECO:0007669"/>
    <property type="project" value="TreeGrafter"/>
</dbReference>
<evidence type="ECO:0000256" key="2">
    <source>
        <dbReference type="ARBA" id="ARBA00022692"/>
    </source>
</evidence>
<proteinExistence type="inferred from homology"/>
<dbReference type="InterPro" id="IPR013783">
    <property type="entry name" value="Ig-like_fold"/>
</dbReference>
<dbReference type="PANTHER" id="PTHR24100:SF130">
    <property type="entry name" value="BUTYROPHILIN-LIKE PROTEIN 9"/>
    <property type="match status" value="1"/>
</dbReference>
<dbReference type="GO" id="GO:0050863">
    <property type="term" value="P:regulation of T cell activation"/>
    <property type="evidence" value="ECO:0007669"/>
    <property type="project" value="UniProtKB-ARBA"/>
</dbReference>
<dbReference type="InterPro" id="IPR036179">
    <property type="entry name" value="Ig-like_dom_sf"/>
</dbReference>
<evidence type="ECO:0000256" key="4">
    <source>
        <dbReference type="ARBA" id="ARBA00022989"/>
    </source>
</evidence>
<keyword evidence="3" id="KW-0732">Signal</keyword>
<dbReference type="GO" id="GO:0050852">
    <property type="term" value="P:T cell receptor signaling pathway"/>
    <property type="evidence" value="ECO:0007669"/>
    <property type="project" value="TreeGrafter"/>
</dbReference>
<evidence type="ECO:0000256" key="9">
    <source>
        <dbReference type="ARBA" id="ARBA00038221"/>
    </source>
</evidence>
<dbReference type="PROSITE" id="PS50835">
    <property type="entry name" value="IG_LIKE"/>
    <property type="match status" value="2"/>
</dbReference>
<dbReference type="GO" id="GO:0009897">
    <property type="term" value="C:external side of plasma membrane"/>
    <property type="evidence" value="ECO:0007669"/>
    <property type="project" value="TreeGrafter"/>
</dbReference>
<dbReference type="GO" id="GO:0042110">
    <property type="term" value="P:T cell activation"/>
    <property type="evidence" value="ECO:0007669"/>
    <property type="project" value="UniProtKB-ARBA"/>
</dbReference>
<protein>
    <submittedName>
        <fullName evidence="12">BT3A2 protein</fullName>
    </submittedName>
</protein>
<feature type="non-terminal residue" evidence="12">
    <location>
        <position position="1"/>
    </location>
</feature>
<dbReference type="InterPro" id="IPR053896">
    <property type="entry name" value="BTN3A2-like_Ig-C"/>
</dbReference>
<dbReference type="Gene3D" id="2.60.40.10">
    <property type="entry name" value="Immunoglobulins"/>
    <property type="match status" value="2"/>
</dbReference>
<dbReference type="FunFam" id="2.60.40.10:FF:000142">
    <property type="entry name" value="V-set domain-containing T-cell activation inhibitor 1"/>
    <property type="match status" value="1"/>
</dbReference>
<keyword evidence="8" id="KW-0393">Immunoglobulin domain</keyword>
<dbReference type="Pfam" id="PF07686">
    <property type="entry name" value="V-set"/>
    <property type="match status" value="1"/>
</dbReference>
<evidence type="ECO:0000256" key="1">
    <source>
        <dbReference type="ARBA" id="ARBA00004370"/>
    </source>
</evidence>
<dbReference type="EMBL" id="VXBP01006873">
    <property type="protein sequence ID" value="NXN99978.1"/>
    <property type="molecule type" value="Genomic_DNA"/>
</dbReference>
<accession>A0A7L1NJZ5</accession>
<dbReference type="InterPro" id="IPR050504">
    <property type="entry name" value="IgSF_BTN/MOG"/>
</dbReference>
<dbReference type="InterPro" id="IPR013106">
    <property type="entry name" value="Ig_V-set"/>
</dbReference>
<dbReference type="FunFam" id="2.60.40.10:FF:000088">
    <property type="entry name" value="Butyrophilin subfamily 1 member A1"/>
    <property type="match status" value="1"/>
</dbReference>
<organism evidence="12 13">
    <name type="scientific">Rhinopomastus cyanomelas</name>
    <name type="common">Common scimitarbill</name>
    <dbReference type="NCBI Taxonomy" id="113115"/>
    <lineage>
        <taxon>Eukaryota</taxon>
        <taxon>Metazoa</taxon>
        <taxon>Chordata</taxon>
        <taxon>Craniata</taxon>
        <taxon>Vertebrata</taxon>
        <taxon>Euteleostomi</taxon>
        <taxon>Archelosauria</taxon>
        <taxon>Archosauria</taxon>
        <taxon>Dinosauria</taxon>
        <taxon>Saurischia</taxon>
        <taxon>Theropoda</taxon>
        <taxon>Coelurosauria</taxon>
        <taxon>Aves</taxon>
        <taxon>Neognathae</taxon>
        <taxon>Neoaves</taxon>
        <taxon>Telluraves</taxon>
        <taxon>Coraciimorphae</taxon>
        <taxon>Bucerotiformes</taxon>
        <taxon>Rhinopomastidae</taxon>
        <taxon>Rhinopomastus</taxon>
    </lineage>
</organism>
<dbReference type="SMART" id="SM00409">
    <property type="entry name" value="IG"/>
    <property type="match status" value="1"/>
</dbReference>
<evidence type="ECO:0000313" key="12">
    <source>
        <dbReference type="EMBL" id="NXN99978.1"/>
    </source>
</evidence>
<name>A0A7L1NJZ5_RHICY</name>
<evidence type="ECO:0000313" key="13">
    <source>
        <dbReference type="Proteomes" id="UP000565785"/>
    </source>
</evidence>
<feature type="non-terminal residue" evidence="12">
    <location>
        <position position="247"/>
    </location>
</feature>
<keyword evidence="13" id="KW-1185">Reference proteome</keyword>
<comment type="similarity">
    <text evidence="9">Belongs to the SKINT family.</text>
</comment>
<evidence type="ECO:0000256" key="8">
    <source>
        <dbReference type="ARBA" id="ARBA00023319"/>
    </source>
</evidence>
<feature type="domain" description="Ig-like" evidence="11">
    <location>
        <begin position="6"/>
        <end position="102"/>
    </location>
</feature>
<feature type="domain" description="Ig-like" evidence="11">
    <location>
        <begin position="136"/>
        <end position="213"/>
    </location>
</feature>
<evidence type="ECO:0000256" key="3">
    <source>
        <dbReference type="ARBA" id="ARBA00022729"/>
    </source>
</evidence>
<evidence type="ECO:0000256" key="7">
    <source>
        <dbReference type="ARBA" id="ARBA00023180"/>
    </source>
</evidence>
<dbReference type="GO" id="GO:1903037">
    <property type="term" value="P:regulation of leukocyte cell-cell adhesion"/>
    <property type="evidence" value="ECO:0007669"/>
    <property type="project" value="UniProtKB-ARBA"/>
</dbReference>
<evidence type="ECO:0000256" key="5">
    <source>
        <dbReference type="ARBA" id="ARBA00023136"/>
    </source>
</evidence>
<evidence type="ECO:0000259" key="11">
    <source>
        <dbReference type="PROSITE" id="PS50835"/>
    </source>
</evidence>
<dbReference type="InterPro" id="IPR003599">
    <property type="entry name" value="Ig_sub"/>
</dbReference>
<keyword evidence="4 10" id="KW-1133">Transmembrane helix</keyword>
<keyword evidence="5 10" id="KW-0472">Membrane</keyword>
<dbReference type="GO" id="GO:0001817">
    <property type="term" value="P:regulation of cytokine production"/>
    <property type="evidence" value="ECO:0007669"/>
    <property type="project" value="TreeGrafter"/>
</dbReference>